<proteinExistence type="predicted"/>
<dbReference type="GO" id="GO:0005886">
    <property type="term" value="C:plasma membrane"/>
    <property type="evidence" value="ECO:0007669"/>
    <property type="project" value="TreeGrafter"/>
</dbReference>
<dbReference type="InterPro" id="IPR045052">
    <property type="entry name" value="Copine"/>
</dbReference>
<dbReference type="GO" id="GO:0071277">
    <property type="term" value="P:cellular response to calcium ion"/>
    <property type="evidence" value="ECO:0007669"/>
    <property type="project" value="TreeGrafter"/>
</dbReference>
<feature type="domain" description="C2" evidence="1">
    <location>
        <begin position="57"/>
        <end position="103"/>
    </location>
</feature>
<dbReference type="AlphaFoldDB" id="X6LQ42"/>
<dbReference type="InterPro" id="IPR037768">
    <property type="entry name" value="C2B_Copine"/>
</dbReference>
<dbReference type="InterPro" id="IPR000008">
    <property type="entry name" value="C2_dom"/>
</dbReference>
<reference evidence="2 3" key="1">
    <citation type="journal article" date="2013" name="Curr. Biol.">
        <title>The Genome of the Foraminiferan Reticulomyxa filosa.</title>
        <authorList>
            <person name="Glockner G."/>
            <person name="Hulsmann N."/>
            <person name="Schleicher M."/>
            <person name="Noegel A.A."/>
            <person name="Eichinger L."/>
            <person name="Gallinger C."/>
            <person name="Pawlowski J."/>
            <person name="Sierra R."/>
            <person name="Euteneuer U."/>
            <person name="Pillet L."/>
            <person name="Moustafa A."/>
            <person name="Platzer M."/>
            <person name="Groth M."/>
            <person name="Szafranski K."/>
            <person name="Schliwa M."/>
        </authorList>
    </citation>
    <scope>NUCLEOTIDE SEQUENCE [LARGE SCALE GENOMIC DNA]</scope>
</reference>
<evidence type="ECO:0000313" key="2">
    <source>
        <dbReference type="EMBL" id="ETO03749.1"/>
    </source>
</evidence>
<organism evidence="2 3">
    <name type="scientific">Reticulomyxa filosa</name>
    <dbReference type="NCBI Taxonomy" id="46433"/>
    <lineage>
        <taxon>Eukaryota</taxon>
        <taxon>Sar</taxon>
        <taxon>Rhizaria</taxon>
        <taxon>Retaria</taxon>
        <taxon>Foraminifera</taxon>
        <taxon>Monothalamids</taxon>
        <taxon>Reticulomyxidae</taxon>
        <taxon>Reticulomyxa</taxon>
    </lineage>
</organism>
<dbReference type="PANTHER" id="PTHR10857">
    <property type="entry name" value="COPINE"/>
    <property type="match status" value="1"/>
</dbReference>
<dbReference type="CDD" id="cd04047">
    <property type="entry name" value="C2B_Copine"/>
    <property type="match status" value="1"/>
</dbReference>
<dbReference type="EMBL" id="ASPP01032293">
    <property type="protein sequence ID" value="ETO03749.1"/>
    <property type="molecule type" value="Genomic_DNA"/>
</dbReference>
<accession>X6LQ42</accession>
<feature type="non-terminal residue" evidence="2">
    <location>
        <position position="105"/>
    </location>
</feature>
<dbReference type="Gene3D" id="2.60.40.150">
    <property type="entry name" value="C2 domain"/>
    <property type="match status" value="1"/>
</dbReference>
<evidence type="ECO:0000259" key="1">
    <source>
        <dbReference type="Pfam" id="PF00168"/>
    </source>
</evidence>
<dbReference type="SUPFAM" id="SSF49562">
    <property type="entry name" value="C2 domain (Calcium/lipid-binding domain, CaLB)"/>
    <property type="match status" value="1"/>
</dbReference>
<dbReference type="OrthoDB" id="5855668at2759"/>
<sequence>KKKKKKKKKKKGQQLTRQLLCKGKSIKNGKTKMYARLTARVEPVAKSAREDLVITFGGEKLAHMDFLGKSDPFLEIYRVDSHSQNQLVYKSEVIKNTDKPTWKPV</sequence>
<name>X6LQ42_RETFI</name>
<dbReference type="InterPro" id="IPR035892">
    <property type="entry name" value="C2_domain_sf"/>
</dbReference>
<dbReference type="PANTHER" id="PTHR10857:SF106">
    <property type="entry name" value="C2 DOMAIN-CONTAINING PROTEIN"/>
    <property type="match status" value="1"/>
</dbReference>
<dbReference type="Pfam" id="PF00168">
    <property type="entry name" value="C2"/>
    <property type="match status" value="1"/>
</dbReference>
<protein>
    <recommendedName>
        <fullName evidence="1">C2 domain-containing protein</fullName>
    </recommendedName>
</protein>
<evidence type="ECO:0000313" key="3">
    <source>
        <dbReference type="Proteomes" id="UP000023152"/>
    </source>
</evidence>
<dbReference type="Proteomes" id="UP000023152">
    <property type="component" value="Unassembled WGS sequence"/>
</dbReference>
<gene>
    <name evidence="2" type="ORF">RFI_33653</name>
</gene>
<dbReference type="GO" id="GO:0005544">
    <property type="term" value="F:calcium-dependent phospholipid binding"/>
    <property type="evidence" value="ECO:0007669"/>
    <property type="project" value="InterPro"/>
</dbReference>
<keyword evidence="3" id="KW-1185">Reference proteome</keyword>
<comment type="caution">
    <text evidence="2">The sequence shown here is derived from an EMBL/GenBank/DDBJ whole genome shotgun (WGS) entry which is preliminary data.</text>
</comment>
<feature type="non-terminal residue" evidence="2">
    <location>
        <position position="1"/>
    </location>
</feature>